<comment type="caution">
    <text evidence="2">The sequence shown here is derived from an EMBL/GenBank/DDBJ whole genome shotgun (WGS) entry which is preliminary data.</text>
</comment>
<evidence type="ECO:0000256" key="1">
    <source>
        <dbReference type="SAM" id="Phobius"/>
    </source>
</evidence>
<sequence length="504" mass="57471">MSQLEEIEARIDQSRRQQQIPEVFWPANWRQPEEDLRPYIRKGLRILNSDNPAVVRQAVEIIFLFSQSPRVATLCASPKLKTVEKLNAVLQTTEDCLVQCHILSIYLFLVKNSRPSPEDTRIIATSMIEFLDHPQRDVCTCAISLISPLAPFFHFCSTIGDEEIVEMLAPKMGLMDHFIMEALDAQGHGNAAREEVELLLCADLVDFGFVEGNWRTHALESGWVTNTLQKLSHSKNSSPLWKAHVSLLTNIYQEEEDVSQYAQLDSREKNDLLDVSLSEPIDEPLLKLLCYVHRVCERPLLNVEDWKRILEVYPRLQSAEIFESISVALSGHDVDPEQFRGILNDPRNFVVSLEDKLVGGRDVSATITMMSWLLRGDAKLAGNLQPATLSTVLDNTRDEEDIQKQFFHFEFLDNYFKCADDEEIWLHFNEEDLVELAERVEEFTEKTGELGPSPDMITSLSQQIDRLLNGEEETKATWVRPAITAAVVTALGVTAWMFVKRARD</sequence>
<keyword evidence="1" id="KW-0812">Transmembrane</keyword>
<organism evidence="2 3">
    <name type="scientific">Planoprotostelium fungivorum</name>
    <dbReference type="NCBI Taxonomy" id="1890364"/>
    <lineage>
        <taxon>Eukaryota</taxon>
        <taxon>Amoebozoa</taxon>
        <taxon>Evosea</taxon>
        <taxon>Variosea</taxon>
        <taxon>Cavosteliida</taxon>
        <taxon>Cavosteliaceae</taxon>
        <taxon>Planoprotostelium</taxon>
    </lineage>
</organism>
<evidence type="ECO:0000313" key="2">
    <source>
        <dbReference type="EMBL" id="PRP83869.1"/>
    </source>
</evidence>
<evidence type="ECO:0000313" key="3">
    <source>
        <dbReference type="Proteomes" id="UP000241769"/>
    </source>
</evidence>
<feature type="transmembrane region" description="Helical" evidence="1">
    <location>
        <begin position="478"/>
        <end position="499"/>
    </location>
</feature>
<dbReference type="EMBL" id="MDYQ01000074">
    <property type="protein sequence ID" value="PRP83869.1"/>
    <property type="molecule type" value="Genomic_DNA"/>
</dbReference>
<gene>
    <name evidence="2" type="ORF">PROFUN_08900</name>
</gene>
<keyword evidence="3" id="KW-1185">Reference proteome</keyword>
<dbReference type="Proteomes" id="UP000241769">
    <property type="component" value="Unassembled WGS sequence"/>
</dbReference>
<dbReference type="InterPro" id="IPR016024">
    <property type="entry name" value="ARM-type_fold"/>
</dbReference>
<dbReference type="InParanoid" id="A0A2P6NIV9"/>
<name>A0A2P6NIV9_9EUKA</name>
<proteinExistence type="predicted"/>
<keyword evidence="1" id="KW-0472">Membrane</keyword>
<dbReference type="AlphaFoldDB" id="A0A2P6NIV9"/>
<reference evidence="2 3" key="1">
    <citation type="journal article" date="2018" name="Genome Biol. Evol.">
        <title>Multiple Roots of Fruiting Body Formation in Amoebozoa.</title>
        <authorList>
            <person name="Hillmann F."/>
            <person name="Forbes G."/>
            <person name="Novohradska S."/>
            <person name="Ferling I."/>
            <person name="Riege K."/>
            <person name="Groth M."/>
            <person name="Westermann M."/>
            <person name="Marz M."/>
            <person name="Spaller T."/>
            <person name="Winckler T."/>
            <person name="Schaap P."/>
            <person name="Glockner G."/>
        </authorList>
    </citation>
    <scope>NUCLEOTIDE SEQUENCE [LARGE SCALE GENOMIC DNA]</scope>
    <source>
        <strain evidence="2 3">Jena</strain>
    </source>
</reference>
<protein>
    <submittedName>
        <fullName evidence="2">Uncharacterized protein</fullName>
    </submittedName>
</protein>
<accession>A0A2P6NIV9</accession>
<keyword evidence="1" id="KW-1133">Transmembrane helix</keyword>
<dbReference type="SUPFAM" id="SSF48371">
    <property type="entry name" value="ARM repeat"/>
    <property type="match status" value="1"/>
</dbReference>